<organism evidence="3 4">
    <name type="scientific">Tropicimonas omnivorans</name>
    <dbReference type="NCBI Taxonomy" id="3075590"/>
    <lineage>
        <taxon>Bacteria</taxon>
        <taxon>Pseudomonadati</taxon>
        <taxon>Pseudomonadota</taxon>
        <taxon>Alphaproteobacteria</taxon>
        <taxon>Rhodobacterales</taxon>
        <taxon>Roseobacteraceae</taxon>
        <taxon>Tropicimonas</taxon>
    </lineage>
</organism>
<protein>
    <submittedName>
        <fullName evidence="3">Uncharacterized protein</fullName>
    </submittedName>
</protein>
<feature type="compositionally biased region" description="Polar residues" evidence="1">
    <location>
        <begin position="1"/>
        <end position="11"/>
    </location>
</feature>
<feature type="transmembrane region" description="Helical" evidence="2">
    <location>
        <begin position="39"/>
        <end position="59"/>
    </location>
</feature>
<feature type="region of interest" description="Disordered" evidence="1">
    <location>
        <begin position="159"/>
        <end position="214"/>
    </location>
</feature>
<dbReference type="RefSeq" id="WP_311688921.1">
    <property type="nucleotide sequence ID" value="NZ_JAVRHL010000001.1"/>
</dbReference>
<feature type="region of interest" description="Disordered" evidence="1">
    <location>
        <begin position="1"/>
        <end position="24"/>
    </location>
</feature>
<evidence type="ECO:0000256" key="2">
    <source>
        <dbReference type="SAM" id="Phobius"/>
    </source>
</evidence>
<reference evidence="3 4" key="1">
    <citation type="submission" date="2023-09" db="EMBL/GenBank/DDBJ databases">
        <authorList>
            <person name="Rey-Velasco X."/>
        </authorList>
    </citation>
    <scope>NUCLEOTIDE SEQUENCE [LARGE SCALE GENOMIC DNA]</scope>
    <source>
        <strain evidence="3 4">F158</strain>
    </source>
</reference>
<dbReference type="EMBL" id="JAVRHL010000001">
    <property type="protein sequence ID" value="MDT0681324.1"/>
    <property type="molecule type" value="Genomic_DNA"/>
</dbReference>
<comment type="caution">
    <text evidence="3">The sequence shown here is derived from an EMBL/GenBank/DDBJ whole genome shotgun (WGS) entry which is preliminary data.</text>
</comment>
<evidence type="ECO:0000313" key="3">
    <source>
        <dbReference type="EMBL" id="MDT0681324.1"/>
    </source>
</evidence>
<keyword evidence="2" id="KW-0812">Transmembrane</keyword>
<evidence type="ECO:0000256" key="1">
    <source>
        <dbReference type="SAM" id="MobiDB-lite"/>
    </source>
</evidence>
<evidence type="ECO:0000313" key="4">
    <source>
        <dbReference type="Proteomes" id="UP001265259"/>
    </source>
</evidence>
<dbReference type="Proteomes" id="UP001265259">
    <property type="component" value="Unassembled WGS sequence"/>
</dbReference>
<accession>A0ABU3DC80</accession>
<sequence>MAASNASSERGSATPARHQPASQRSAPAQWIAGLDRADWIACGVSAVWIVVSLIALAAMPRDAAAGAAGAVMTVLAIAMPVALIWVLAISARNARIVRAEARRLAAGVDALHRAYLKQSPARGGEGPLVADAGIAEQLEALAEGQEKLAEALEAIRRAPPPAAPAEAPKPAATTSGKAQRPPASQPPRHRGPARGVSPVREPQQTALALGTPAAPSEPISAADFVLALNFPEDAEDAEGFRALRLALRDRDSSGLVRAAQDVLTLLSEDGIYMDDLSPDRARPEIWRQFADGERGRAIAALGGIRDREALAQAAGRARQDPIFRDATHHFLRKFDHTVSAWTKEASDEEIAALAETRSARAFMLLGRISGTFD</sequence>
<keyword evidence="2" id="KW-0472">Membrane</keyword>
<name>A0ABU3DC80_9RHOB</name>
<keyword evidence="2" id="KW-1133">Transmembrane helix</keyword>
<keyword evidence="4" id="KW-1185">Reference proteome</keyword>
<proteinExistence type="predicted"/>
<gene>
    <name evidence="3" type="ORF">RM543_01405</name>
</gene>
<feature type="transmembrane region" description="Helical" evidence="2">
    <location>
        <begin position="65"/>
        <end position="88"/>
    </location>
</feature>